<evidence type="ECO:0000256" key="10">
    <source>
        <dbReference type="ARBA" id="ARBA00022741"/>
    </source>
</evidence>
<keyword evidence="7" id="KW-0288">FMN</keyword>
<keyword evidence="9" id="KW-0677">Repeat</keyword>
<evidence type="ECO:0000256" key="7">
    <source>
        <dbReference type="ARBA" id="ARBA00022643"/>
    </source>
</evidence>
<keyword evidence="19" id="KW-1185">Reference proteome</keyword>
<dbReference type="CDD" id="cd00130">
    <property type="entry name" value="PAS"/>
    <property type="match status" value="2"/>
</dbReference>
<dbReference type="EMBL" id="JABULH010000003">
    <property type="protein sequence ID" value="NTS65199.1"/>
    <property type="molecule type" value="Genomic_DNA"/>
</dbReference>
<evidence type="ECO:0000256" key="3">
    <source>
        <dbReference type="ARBA" id="ARBA00022543"/>
    </source>
</evidence>
<reference evidence="18 19" key="1">
    <citation type="submission" date="2020-06" db="EMBL/GenBank/DDBJ databases">
        <title>Sphingomonas hominis sp. nov., a member of the Sphingomonas, isolated from the hair of a 22-year-old girl.</title>
        <authorList>
            <person name="Zhang D.-F."/>
            <person name="Cui X.-W."/>
        </authorList>
    </citation>
    <scope>NUCLEOTIDE SEQUENCE [LARGE SCALE GENOMIC DNA]</scope>
    <source>
        <strain evidence="18 19">HHU CXW</strain>
    </source>
</reference>
<evidence type="ECO:0000256" key="2">
    <source>
        <dbReference type="ARBA" id="ARBA00012438"/>
    </source>
</evidence>
<keyword evidence="11" id="KW-0418">Kinase</keyword>
<dbReference type="InterPro" id="IPR011102">
    <property type="entry name" value="Sig_transdc_His_kinase_HWE"/>
</dbReference>
<evidence type="ECO:0000256" key="12">
    <source>
        <dbReference type="ARBA" id="ARBA00022840"/>
    </source>
</evidence>
<dbReference type="SMART" id="SM00091">
    <property type="entry name" value="PAS"/>
    <property type="match status" value="2"/>
</dbReference>
<keyword evidence="12" id="KW-0067">ATP-binding</keyword>
<dbReference type="InterPro" id="IPR000700">
    <property type="entry name" value="PAS-assoc_C"/>
</dbReference>
<evidence type="ECO:0000313" key="18">
    <source>
        <dbReference type="EMBL" id="NTS65199.1"/>
    </source>
</evidence>
<dbReference type="Pfam" id="PF07536">
    <property type="entry name" value="HWE_HK"/>
    <property type="match status" value="1"/>
</dbReference>
<keyword evidence="3" id="KW-0600">Photoreceptor protein</keyword>
<dbReference type="PROSITE" id="PS50113">
    <property type="entry name" value="PAC"/>
    <property type="match status" value="1"/>
</dbReference>
<dbReference type="Gene3D" id="3.30.450.20">
    <property type="entry name" value="PAS domain"/>
    <property type="match status" value="2"/>
</dbReference>
<feature type="domain" description="PAC" evidence="17">
    <location>
        <begin position="448"/>
        <end position="501"/>
    </location>
</feature>
<keyword evidence="4" id="KW-0597">Phosphoprotein</keyword>
<dbReference type="PANTHER" id="PTHR41523">
    <property type="entry name" value="TWO-COMPONENT SYSTEM SENSOR PROTEIN"/>
    <property type="match status" value="1"/>
</dbReference>
<dbReference type="Gene3D" id="3.30.565.10">
    <property type="entry name" value="Histidine kinase-like ATPase, C-terminal domain"/>
    <property type="match status" value="1"/>
</dbReference>
<dbReference type="NCBIfam" id="TIGR00229">
    <property type="entry name" value="sensory_box"/>
    <property type="match status" value="2"/>
</dbReference>
<evidence type="ECO:0000256" key="5">
    <source>
        <dbReference type="ARBA" id="ARBA00022606"/>
    </source>
</evidence>
<evidence type="ECO:0000256" key="6">
    <source>
        <dbReference type="ARBA" id="ARBA00022630"/>
    </source>
</evidence>
<evidence type="ECO:0000256" key="9">
    <source>
        <dbReference type="ARBA" id="ARBA00022737"/>
    </source>
</evidence>
<evidence type="ECO:0000256" key="8">
    <source>
        <dbReference type="ARBA" id="ARBA00022679"/>
    </source>
</evidence>
<keyword evidence="5" id="KW-0716">Sensory transduction</keyword>
<dbReference type="InterPro" id="IPR036890">
    <property type="entry name" value="HATPase_C_sf"/>
</dbReference>
<dbReference type="InterPro" id="IPR035965">
    <property type="entry name" value="PAS-like_dom_sf"/>
</dbReference>
<dbReference type="EC" id="2.7.13.3" evidence="2"/>
<organism evidence="18 19">
    <name type="scientific">Sphingomonas hominis</name>
    <dbReference type="NCBI Taxonomy" id="2741495"/>
    <lineage>
        <taxon>Bacteria</taxon>
        <taxon>Pseudomonadati</taxon>
        <taxon>Pseudomonadota</taxon>
        <taxon>Alphaproteobacteria</taxon>
        <taxon>Sphingomonadales</taxon>
        <taxon>Sphingomonadaceae</taxon>
        <taxon>Sphingomonas</taxon>
    </lineage>
</organism>
<evidence type="ECO:0000256" key="11">
    <source>
        <dbReference type="ARBA" id="ARBA00022777"/>
    </source>
</evidence>
<dbReference type="SUPFAM" id="SSF55785">
    <property type="entry name" value="PYP-like sensor domain (PAS domain)"/>
    <property type="match status" value="2"/>
</dbReference>
<sequence length="698" mass="74953">MTQHAQQGARITDSDPGFDPALPAAEASAAARLGISPARFTTASDKAGLEALCRFAEEAYLDNPLPAIFKERMFVRLSQAANTRYCLVRHVGRLIGNGYPAGDRTAVPQGEDEVAALLRRPPVPPAEVADLAARIAARGALPDLPPAGSSAEGEVLDALASVLTRPDHAVQIADALTIAVGAERYAQMVALVSYIRAEHFWAQAHPELSCAPDLAFIEQHYPVLSEALADPLSHGADGNVLAGPGSNVARARGGGELQRVLDYDAFGILVLARDGTLVDANDRLFAKTGRTRAQLEAGTLDWVGLVAPDHAAEARQQLTIFAATGRTGPFETQLLHSDGSRKWVLMAGRELGDGTLVAFAIDIDAGKRAQAALGEVEARQRALIEGIPQLVWRAVDGGEWTWSSPQWTAFTGLSAQASLGFGWETAVHPSDRSAARAFWRSAERTGRLEMEGRILHAATGEYRWFATRATPVRDEAGGIVEWLGTSTDVHELRTMQERYVRLAAELQHRARNILSLIRSVFVRTAEATADRSDMIDHFRGRLDALARAQVIVTRHPDGSADLETLIRDELITVGVSDGAQVSVAGPEVALPLALAESLGLAVHELTTNALKFGAWRTTTGQVDIRWHVEVDQHGAPVLDFTWTERGVPVVSTSPSQDGFGRELIEDALPDRHGATTSLTFQGGGVRCAIRLPLVSNDG</sequence>
<comment type="catalytic activity">
    <reaction evidence="1">
        <text>ATP + protein L-histidine = ADP + protein N-phospho-L-histidine.</text>
        <dbReference type="EC" id="2.7.13.3"/>
    </reaction>
</comment>
<dbReference type="Proteomes" id="UP000621447">
    <property type="component" value="Unassembled WGS sequence"/>
</dbReference>
<gene>
    <name evidence="18" type="ORF">HRV97_08505</name>
</gene>
<evidence type="ECO:0000256" key="15">
    <source>
        <dbReference type="ARBA" id="ARBA00023170"/>
    </source>
</evidence>
<evidence type="ECO:0000256" key="13">
    <source>
        <dbReference type="ARBA" id="ARBA00022991"/>
    </source>
</evidence>
<keyword evidence="15" id="KW-0675">Receptor</keyword>
<dbReference type="InterPro" id="IPR029032">
    <property type="entry name" value="AhpD-like"/>
</dbReference>
<evidence type="ECO:0000256" key="4">
    <source>
        <dbReference type="ARBA" id="ARBA00022553"/>
    </source>
</evidence>
<dbReference type="InterPro" id="IPR013655">
    <property type="entry name" value="PAS_fold_3"/>
</dbReference>
<keyword evidence="10" id="KW-0547">Nucleotide-binding</keyword>
<keyword evidence="14" id="KW-0843">Virulence</keyword>
<evidence type="ECO:0000256" key="14">
    <source>
        <dbReference type="ARBA" id="ARBA00023026"/>
    </source>
</evidence>
<dbReference type="InterPro" id="IPR000014">
    <property type="entry name" value="PAS"/>
</dbReference>
<protein>
    <recommendedName>
        <fullName evidence="2">histidine kinase</fullName>
        <ecNumber evidence="2">2.7.13.3</ecNumber>
    </recommendedName>
</protein>
<proteinExistence type="predicted"/>
<name>A0ABX2JHA8_9SPHN</name>
<dbReference type="SUPFAM" id="SSF69118">
    <property type="entry name" value="AhpD-like"/>
    <property type="match status" value="1"/>
</dbReference>
<evidence type="ECO:0000256" key="16">
    <source>
        <dbReference type="SAM" id="MobiDB-lite"/>
    </source>
</evidence>
<dbReference type="Pfam" id="PF08447">
    <property type="entry name" value="PAS_3"/>
    <property type="match status" value="1"/>
</dbReference>
<dbReference type="RefSeq" id="WP_174193843.1">
    <property type="nucleotide sequence ID" value="NZ_JABULH010000003.1"/>
</dbReference>
<feature type="region of interest" description="Disordered" evidence="16">
    <location>
        <begin position="1"/>
        <end position="22"/>
    </location>
</feature>
<keyword evidence="8" id="KW-0808">Transferase</keyword>
<dbReference type="SMART" id="SM00086">
    <property type="entry name" value="PAC"/>
    <property type="match status" value="2"/>
</dbReference>
<evidence type="ECO:0000313" key="19">
    <source>
        <dbReference type="Proteomes" id="UP000621447"/>
    </source>
</evidence>
<keyword evidence="6" id="KW-0285">Flavoprotein</keyword>
<evidence type="ECO:0000259" key="17">
    <source>
        <dbReference type="PROSITE" id="PS50113"/>
    </source>
</evidence>
<comment type="caution">
    <text evidence="18">The sequence shown here is derived from an EMBL/GenBank/DDBJ whole genome shotgun (WGS) entry which is preliminary data.</text>
</comment>
<accession>A0ABX2JHA8</accession>
<dbReference type="SMART" id="SM00911">
    <property type="entry name" value="HWE_HK"/>
    <property type="match status" value="1"/>
</dbReference>
<dbReference type="Pfam" id="PF13426">
    <property type="entry name" value="PAS_9"/>
    <property type="match status" value="1"/>
</dbReference>
<dbReference type="InterPro" id="IPR001610">
    <property type="entry name" value="PAC"/>
</dbReference>
<dbReference type="PANTHER" id="PTHR41523:SF7">
    <property type="entry name" value="HISTIDINE KINASE"/>
    <property type="match status" value="1"/>
</dbReference>
<evidence type="ECO:0000256" key="1">
    <source>
        <dbReference type="ARBA" id="ARBA00000085"/>
    </source>
</evidence>
<keyword evidence="13" id="KW-0157">Chromophore</keyword>